<dbReference type="Pfam" id="PF07727">
    <property type="entry name" value="RVT_2"/>
    <property type="match status" value="1"/>
</dbReference>
<dbReference type="Pfam" id="PF22936">
    <property type="entry name" value="Pol_BBD"/>
    <property type="match status" value="1"/>
</dbReference>
<protein>
    <recommendedName>
        <fullName evidence="5">Reverse transcriptase Ty1/copia-type domain-containing protein</fullName>
    </recommendedName>
</protein>
<dbReference type="EMBL" id="CP144699">
    <property type="protein sequence ID" value="WVZ17943.1"/>
    <property type="molecule type" value="Genomic_DNA"/>
</dbReference>
<dbReference type="InterPro" id="IPR013103">
    <property type="entry name" value="RVT_2"/>
</dbReference>
<dbReference type="Proteomes" id="UP001374535">
    <property type="component" value="Chromosome 2"/>
</dbReference>
<evidence type="ECO:0008006" key="5">
    <source>
        <dbReference type="Google" id="ProtNLM"/>
    </source>
</evidence>
<name>A0AAQ3S693_VIGMU</name>
<sequence>MVCNVKEEKHKNLWHLDTGCNNHISSDKYAFSVLDKSFCDNVKFGDDSRVSMMGKRDKSETLITFKSFKALVEKEATTPIKGLFWNWDKSKVEQQIQVDYNDENEEGRKQPGIDKAHLVAKGYKKYFDVDYKEVLAPDGYCYCSSKLMAHISIICEINIHGDLKEQVFIDQPLGYMKKGNDHKVYKLKKALYGLIWYSHIEAYFLKEGFHKCLYEHTLFIKDCDKDKIIIKSKEIGIREFEVDGMLKFESSAIGEIVADIKRWERDEGLVLRWVKGRWNQTMVRMILGFWGL</sequence>
<keyword evidence="4" id="KW-1185">Reference proteome</keyword>
<gene>
    <name evidence="3" type="ORF">V8G54_005265</name>
</gene>
<feature type="domain" description="Retrovirus-related Pol polyprotein from transposon TNT 1-94-like beta-barrel" evidence="2">
    <location>
        <begin position="14"/>
        <end position="55"/>
    </location>
</feature>
<feature type="domain" description="Reverse transcriptase Ty1/copia-type" evidence="1">
    <location>
        <begin position="112"/>
        <end position="230"/>
    </location>
</feature>
<evidence type="ECO:0000313" key="4">
    <source>
        <dbReference type="Proteomes" id="UP001374535"/>
    </source>
</evidence>
<evidence type="ECO:0000259" key="1">
    <source>
        <dbReference type="Pfam" id="PF07727"/>
    </source>
</evidence>
<dbReference type="AlphaFoldDB" id="A0AAQ3S693"/>
<dbReference type="InterPro" id="IPR054722">
    <property type="entry name" value="PolX-like_BBD"/>
</dbReference>
<accession>A0AAQ3S693</accession>
<reference evidence="3 4" key="1">
    <citation type="journal article" date="2023" name="Life. Sci Alliance">
        <title>Evolutionary insights into 3D genome organization and epigenetic landscape of Vigna mungo.</title>
        <authorList>
            <person name="Junaid A."/>
            <person name="Singh B."/>
            <person name="Bhatia S."/>
        </authorList>
    </citation>
    <scope>NUCLEOTIDE SEQUENCE [LARGE SCALE GENOMIC DNA]</scope>
    <source>
        <strain evidence="3">Urdbean</strain>
    </source>
</reference>
<proteinExistence type="predicted"/>
<organism evidence="3 4">
    <name type="scientific">Vigna mungo</name>
    <name type="common">Black gram</name>
    <name type="synonym">Phaseolus mungo</name>
    <dbReference type="NCBI Taxonomy" id="3915"/>
    <lineage>
        <taxon>Eukaryota</taxon>
        <taxon>Viridiplantae</taxon>
        <taxon>Streptophyta</taxon>
        <taxon>Embryophyta</taxon>
        <taxon>Tracheophyta</taxon>
        <taxon>Spermatophyta</taxon>
        <taxon>Magnoliopsida</taxon>
        <taxon>eudicotyledons</taxon>
        <taxon>Gunneridae</taxon>
        <taxon>Pentapetalae</taxon>
        <taxon>rosids</taxon>
        <taxon>fabids</taxon>
        <taxon>Fabales</taxon>
        <taxon>Fabaceae</taxon>
        <taxon>Papilionoideae</taxon>
        <taxon>50 kb inversion clade</taxon>
        <taxon>NPAAA clade</taxon>
        <taxon>indigoferoid/millettioid clade</taxon>
        <taxon>Phaseoleae</taxon>
        <taxon>Vigna</taxon>
    </lineage>
</organism>
<evidence type="ECO:0000259" key="2">
    <source>
        <dbReference type="Pfam" id="PF22936"/>
    </source>
</evidence>
<evidence type="ECO:0000313" key="3">
    <source>
        <dbReference type="EMBL" id="WVZ17943.1"/>
    </source>
</evidence>